<feature type="non-terminal residue" evidence="1">
    <location>
        <position position="1"/>
    </location>
</feature>
<sequence length="139" mass="15618">PRKPLGPNRVVNHMLEHLVDEDTWDANDFDALLKLAPKYGVFMNSHTFEVDLFQVGLYGAFAEAMEGLVSNIKIRERMKNWAADPGTLDVDAFLKDIEFVGKGRFAQRVSSIIVESGLTVCPKYISKGVEYVADRCKHS</sequence>
<protein>
    <submittedName>
        <fullName evidence="1">Uncharacterized protein</fullName>
    </submittedName>
</protein>
<gene>
    <name evidence="1" type="ORF">LCGC14_2453070</name>
</gene>
<name>A0A0F9DSL8_9ZZZZ</name>
<proteinExistence type="predicted"/>
<dbReference type="EMBL" id="LAZR01038007">
    <property type="protein sequence ID" value="KKL20676.1"/>
    <property type="molecule type" value="Genomic_DNA"/>
</dbReference>
<organism evidence="1">
    <name type="scientific">marine sediment metagenome</name>
    <dbReference type="NCBI Taxonomy" id="412755"/>
    <lineage>
        <taxon>unclassified sequences</taxon>
        <taxon>metagenomes</taxon>
        <taxon>ecological metagenomes</taxon>
    </lineage>
</organism>
<dbReference type="AlphaFoldDB" id="A0A0F9DSL8"/>
<comment type="caution">
    <text evidence="1">The sequence shown here is derived from an EMBL/GenBank/DDBJ whole genome shotgun (WGS) entry which is preliminary data.</text>
</comment>
<reference evidence="1" key="1">
    <citation type="journal article" date="2015" name="Nature">
        <title>Complex archaea that bridge the gap between prokaryotes and eukaryotes.</title>
        <authorList>
            <person name="Spang A."/>
            <person name="Saw J.H."/>
            <person name="Jorgensen S.L."/>
            <person name="Zaremba-Niedzwiedzka K."/>
            <person name="Martijn J."/>
            <person name="Lind A.E."/>
            <person name="van Eijk R."/>
            <person name="Schleper C."/>
            <person name="Guy L."/>
            <person name="Ettema T.J."/>
        </authorList>
    </citation>
    <scope>NUCLEOTIDE SEQUENCE</scope>
</reference>
<evidence type="ECO:0000313" key="1">
    <source>
        <dbReference type="EMBL" id="KKL20676.1"/>
    </source>
</evidence>
<accession>A0A0F9DSL8</accession>